<accession>A0AAF0CRL1</accession>
<reference evidence="2" key="1">
    <citation type="submission" date="2023-03" db="EMBL/GenBank/DDBJ databases">
        <title>Lomoglobus Profundus gen. nov., sp. nov., a novel member of the phylum Verrucomicrobia, isolated from deep-marine sediment of South China Sea.</title>
        <authorList>
            <person name="Ahmad T."/>
            <person name="Ishaq S.E."/>
            <person name="Wang F."/>
        </authorList>
    </citation>
    <scope>NUCLEOTIDE SEQUENCE</scope>
    <source>
        <strain evidence="2">LMO-M01</strain>
    </source>
</reference>
<keyword evidence="1" id="KW-0732">Signal</keyword>
<protein>
    <submittedName>
        <fullName evidence="2">Uncharacterized protein</fullName>
    </submittedName>
</protein>
<proteinExistence type="predicted"/>
<dbReference type="RefSeq" id="WP_330928901.1">
    <property type="nucleotide sequence ID" value="NZ_CP119075.1"/>
</dbReference>
<organism evidence="2 3">
    <name type="scientific">Synoicihabitans lomoniglobus</name>
    <dbReference type="NCBI Taxonomy" id="2909285"/>
    <lineage>
        <taxon>Bacteria</taxon>
        <taxon>Pseudomonadati</taxon>
        <taxon>Verrucomicrobiota</taxon>
        <taxon>Opitutia</taxon>
        <taxon>Opitutales</taxon>
        <taxon>Opitutaceae</taxon>
        <taxon>Synoicihabitans</taxon>
    </lineage>
</organism>
<evidence type="ECO:0000313" key="3">
    <source>
        <dbReference type="Proteomes" id="UP001218638"/>
    </source>
</evidence>
<name>A0AAF0CRL1_9BACT</name>
<feature type="signal peptide" evidence="1">
    <location>
        <begin position="1"/>
        <end position="20"/>
    </location>
</feature>
<evidence type="ECO:0000313" key="2">
    <source>
        <dbReference type="EMBL" id="WED66739.1"/>
    </source>
</evidence>
<keyword evidence="3" id="KW-1185">Reference proteome</keyword>
<evidence type="ECO:0000256" key="1">
    <source>
        <dbReference type="SAM" id="SignalP"/>
    </source>
</evidence>
<sequence length="283" mass="32496">MRYFGTCFLTLCCVALGASAAPFSSKLLKDDAFWGDGNAEVVVFDAKEKRYGTLRETEIRHILVREDFAADHQVKADDWRATGAYPVIKLNQVITVPTGSYRYDQGHSSFWRQRDGALIKFASTTNDSCGLSYKQGNLTRNGWRYRAFTYWEGMSEVDKTARAPSGGLLYDELPFRLRQIDFGKVTLFEAPLMESVIDSKADQLRWAPAAFAVERTPRGWRVTVTHERGTDRLTFDREYPHVMVGWQRWDGSSLQRRHAIRIPYWQLNQPGDERYLQPGATYP</sequence>
<dbReference type="Proteomes" id="UP001218638">
    <property type="component" value="Chromosome"/>
</dbReference>
<dbReference type="AlphaFoldDB" id="A0AAF0CRL1"/>
<feature type="chain" id="PRO_5042266914" evidence="1">
    <location>
        <begin position="21"/>
        <end position="283"/>
    </location>
</feature>
<dbReference type="KEGG" id="slom:PXH66_07740"/>
<dbReference type="EMBL" id="CP119075">
    <property type="protein sequence ID" value="WED66739.1"/>
    <property type="molecule type" value="Genomic_DNA"/>
</dbReference>
<gene>
    <name evidence="2" type="ORF">PXH66_07740</name>
</gene>